<reference evidence="2" key="1">
    <citation type="submission" date="2016-11" db="UniProtKB">
        <authorList>
            <consortium name="WormBaseParasite"/>
        </authorList>
    </citation>
    <scope>IDENTIFICATION</scope>
    <source>
        <strain evidence="2">KR3021</strain>
    </source>
</reference>
<sequence length="104" mass="12023">MSAPAYGMRAQYSDANYMKNAWLLQDSATLPKTSLRSIQRPLHMATFLCDIKRERKADKFPDEDGTSIKESPDEEISDEEWSEKASSDEEPDDRKWFKNELSDT</sequence>
<dbReference type="Proteomes" id="UP000095286">
    <property type="component" value="Unplaced"/>
</dbReference>
<dbReference type="WBParaSite" id="RSKR_0000852200.1">
    <property type="protein sequence ID" value="RSKR_0000852200.1"/>
    <property type="gene ID" value="RSKR_0000852200"/>
</dbReference>
<evidence type="ECO:0000313" key="2">
    <source>
        <dbReference type="WBParaSite" id="RSKR_0000852200.1"/>
    </source>
</evidence>
<evidence type="ECO:0000313" key="1">
    <source>
        <dbReference type="Proteomes" id="UP000095286"/>
    </source>
</evidence>
<protein>
    <submittedName>
        <fullName evidence="2">Uncharacterized protein</fullName>
    </submittedName>
</protein>
<organism evidence="1 2">
    <name type="scientific">Rhabditophanes sp. KR3021</name>
    <dbReference type="NCBI Taxonomy" id="114890"/>
    <lineage>
        <taxon>Eukaryota</taxon>
        <taxon>Metazoa</taxon>
        <taxon>Ecdysozoa</taxon>
        <taxon>Nematoda</taxon>
        <taxon>Chromadorea</taxon>
        <taxon>Rhabditida</taxon>
        <taxon>Tylenchina</taxon>
        <taxon>Panagrolaimomorpha</taxon>
        <taxon>Strongyloidoidea</taxon>
        <taxon>Alloionematidae</taxon>
        <taxon>Rhabditophanes</taxon>
    </lineage>
</organism>
<proteinExistence type="predicted"/>
<name>A0AC35U859_9BILA</name>
<accession>A0AC35U859</accession>